<dbReference type="InterPro" id="IPR043140">
    <property type="entry name" value="Ribosomal_uS14_sf"/>
</dbReference>
<evidence type="ECO:0000256" key="3">
    <source>
        <dbReference type="ARBA" id="ARBA00022884"/>
    </source>
</evidence>
<dbReference type="Gene3D" id="4.10.830.10">
    <property type="entry name" value="30s Ribosomal Protein S14, Chain N"/>
    <property type="match status" value="1"/>
</dbReference>
<dbReference type="GO" id="GO:0005737">
    <property type="term" value="C:cytoplasm"/>
    <property type="evidence" value="ECO:0007669"/>
    <property type="project" value="UniProtKB-ARBA"/>
</dbReference>
<evidence type="ECO:0000256" key="6">
    <source>
        <dbReference type="ARBA" id="ARBA00035167"/>
    </source>
</evidence>
<dbReference type="Pfam" id="PF00253">
    <property type="entry name" value="Ribosomal_S14"/>
    <property type="match status" value="1"/>
</dbReference>
<evidence type="ECO:0000256" key="2">
    <source>
        <dbReference type="ARBA" id="ARBA00022730"/>
    </source>
</evidence>
<dbReference type="Proteomes" id="UP000243591">
    <property type="component" value="Chromosome"/>
</dbReference>
<comment type="similarity">
    <text evidence="1 7">Belongs to the universal ribosomal protein uS14 family.</text>
</comment>
<dbReference type="RefSeq" id="WP_029091466.1">
    <property type="nucleotide sequence ID" value="NZ_CBCPHX010000004.1"/>
</dbReference>
<evidence type="ECO:0000256" key="4">
    <source>
        <dbReference type="ARBA" id="ARBA00022980"/>
    </source>
</evidence>
<dbReference type="SUPFAM" id="SSF57716">
    <property type="entry name" value="Glucocorticoid receptor-like (DNA-binding domain)"/>
    <property type="match status" value="1"/>
</dbReference>
<protein>
    <recommendedName>
        <fullName evidence="6 7">Small ribosomal subunit protein uS14</fullName>
    </recommendedName>
</protein>
<keyword evidence="9" id="KW-1185">Reference proteome</keyword>
<comment type="subunit">
    <text evidence="7">Part of the 30S ribosomal subunit. Contacts proteins S3 and S10.</text>
</comment>
<dbReference type="EMBL" id="CP023483">
    <property type="protein sequence ID" value="ATF25900.1"/>
    <property type="molecule type" value="Genomic_DNA"/>
</dbReference>
<dbReference type="PANTHER" id="PTHR19836:SF19">
    <property type="entry name" value="SMALL RIBOSOMAL SUBUNIT PROTEIN US14M"/>
    <property type="match status" value="1"/>
</dbReference>
<accession>A0A1D2L3V4</accession>
<sequence length="89" mass="10171">MAKKAKVEKLKKQTAVVEKYAAKRLALKEAKDYEGLQKLPRNASPTRLKKRCRVTGRPRGYMNQFGMSRIAFRELAHKGQIPGVKKASW</sequence>
<organism evidence="8 9">
    <name type="scientific">Brochothrix thermosphacta</name>
    <name type="common">Microbacterium thermosphactum</name>
    <dbReference type="NCBI Taxonomy" id="2756"/>
    <lineage>
        <taxon>Bacteria</taxon>
        <taxon>Bacillati</taxon>
        <taxon>Bacillota</taxon>
        <taxon>Bacilli</taxon>
        <taxon>Bacillales</taxon>
        <taxon>Listeriaceae</taxon>
        <taxon>Brochothrix</taxon>
    </lineage>
</organism>
<gene>
    <name evidence="7" type="primary">rpsN</name>
    <name evidence="8" type="ORF">CNY62_05510</name>
</gene>
<keyword evidence="2 7" id="KW-0699">rRNA-binding</keyword>
<reference evidence="8 9" key="1">
    <citation type="submission" date="2017-09" db="EMBL/GenBank/DDBJ databases">
        <title>Complete Genome Sequences of Two Strains of the Meat Spoilage Bacterium Brochothrix thermosphacta Isolated from Ground Chicken.</title>
        <authorList>
            <person name="Paoli G.C."/>
            <person name="Wijey C."/>
            <person name="Chen C.-Y."/>
            <person name="Nguyen L."/>
            <person name="Yan X."/>
            <person name="Irwin P.L."/>
        </authorList>
    </citation>
    <scope>NUCLEOTIDE SEQUENCE [LARGE SCALE GENOMIC DNA]</scope>
    <source>
        <strain evidence="8 9">BI</strain>
    </source>
</reference>
<dbReference type="GO" id="GO:0015935">
    <property type="term" value="C:small ribosomal subunit"/>
    <property type="evidence" value="ECO:0007669"/>
    <property type="project" value="TreeGrafter"/>
</dbReference>
<evidence type="ECO:0000313" key="8">
    <source>
        <dbReference type="EMBL" id="ATF25900.1"/>
    </source>
</evidence>
<keyword evidence="3 7" id="KW-0694">RNA-binding</keyword>
<dbReference type="PROSITE" id="PS00527">
    <property type="entry name" value="RIBOSOMAL_S14"/>
    <property type="match status" value="1"/>
</dbReference>
<name>A0A1D2L3V4_BROTH</name>
<dbReference type="InterPro" id="IPR001209">
    <property type="entry name" value="Ribosomal_uS14"/>
</dbReference>
<dbReference type="InterPro" id="IPR023036">
    <property type="entry name" value="Ribosomal_uS14_bac/plastid"/>
</dbReference>
<dbReference type="HAMAP" id="MF_00537">
    <property type="entry name" value="Ribosomal_uS14_1"/>
    <property type="match status" value="1"/>
</dbReference>
<comment type="function">
    <text evidence="7">Binds 16S rRNA, required for the assembly of 30S particles and may also be responsible for determining the conformation of the 16S rRNA at the A site.</text>
</comment>
<proteinExistence type="inferred from homology"/>
<dbReference type="NCBIfam" id="NF006477">
    <property type="entry name" value="PRK08881.1"/>
    <property type="match status" value="1"/>
</dbReference>
<dbReference type="GO" id="GO:0006412">
    <property type="term" value="P:translation"/>
    <property type="evidence" value="ECO:0007669"/>
    <property type="project" value="UniProtKB-UniRule"/>
</dbReference>
<dbReference type="GO" id="GO:0003735">
    <property type="term" value="F:structural constituent of ribosome"/>
    <property type="evidence" value="ECO:0007669"/>
    <property type="project" value="InterPro"/>
</dbReference>
<evidence type="ECO:0000256" key="5">
    <source>
        <dbReference type="ARBA" id="ARBA00023274"/>
    </source>
</evidence>
<dbReference type="GO" id="GO:0019843">
    <property type="term" value="F:rRNA binding"/>
    <property type="evidence" value="ECO:0007669"/>
    <property type="project" value="UniProtKB-UniRule"/>
</dbReference>
<evidence type="ECO:0000256" key="1">
    <source>
        <dbReference type="ARBA" id="ARBA00009083"/>
    </source>
</evidence>
<evidence type="ECO:0000313" key="9">
    <source>
        <dbReference type="Proteomes" id="UP000243591"/>
    </source>
</evidence>
<dbReference type="AlphaFoldDB" id="A0A1D2L3V4"/>
<evidence type="ECO:0000256" key="7">
    <source>
        <dbReference type="HAMAP-Rule" id="MF_00537"/>
    </source>
</evidence>
<dbReference type="KEGG" id="bths:CNY62_05510"/>
<dbReference type="STRING" id="2756.BFR44_06350"/>
<dbReference type="InterPro" id="IPR018271">
    <property type="entry name" value="Ribosomal_uS14_CS"/>
</dbReference>
<keyword evidence="4 7" id="KW-0689">Ribosomal protein</keyword>
<dbReference type="OrthoDB" id="9810484at2"/>
<keyword evidence="5 7" id="KW-0687">Ribonucleoprotein</keyword>
<dbReference type="PANTHER" id="PTHR19836">
    <property type="entry name" value="30S RIBOSOMAL PROTEIN S14"/>
    <property type="match status" value="1"/>
</dbReference>